<dbReference type="Proteomes" id="UP000612893">
    <property type="component" value="Unassembled WGS sequence"/>
</dbReference>
<evidence type="ECO:0000256" key="2">
    <source>
        <dbReference type="ARBA" id="ARBA00022448"/>
    </source>
</evidence>
<evidence type="ECO:0000313" key="13">
    <source>
        <dbReference type="Proteomes" id="UP000612893"/>
    </source>
</evidence>
<keyword evidence="7" id="KW-0406">Ion transport</keyword>
<evidence type="ECO:0000256" key="1">
    <source>
        <dbReference type="ARBA" id="ARBA00004651"/>
    </source>
</evidence>
<keyword evidence="3" id="KW-1003">Cell membrane</keyword>
<evidence type="ECO:0000256" key="6">
    <source>
        <dbReference type="ARBA" id="ARBA00023053"/>
    </source>
</evidence>
<sequence>MIEARVETFVLLLMAACAVALVVKAVPVPYVSALALVGLLAGLVVGRGQLQLTHSLILFVLLPGLLFEAAFNLSWRDLRANLVAVVALATLGVVLTTAVIAVVGHAALGLALPVAILLGTMISPTDPVAVVAVFRRLGVPARLVNLVESESLLNDGTGVVLFTVALAATQASPAGVGSLAWDFARLIAGGIGLGLGVGLLLSFVTSRIDDFPVEITLTGIGAYGSYLLAESLHLSGILAVVAAGLVLGNLGRPRAMSARTQEAVTLFWDYVAFLLNSVVFLLVGLDVPWSEVRSLLPGIVVAALIALLARAVAVYAVLGLLHPLPWRVSFRWQHLIVWSGLRGAIAVALALSLTETNPQFSSVRALVYGVVLLSILLQGSTIGPLARLLLRDAAEIPKPA</sequence>
<protein>
    <submittedName>
        <fullName evidence="12">Cation:proton antiporter</fullName>
    </submittedName>
</protein>
<dbReference type="InterPro" id="IPR006153">
    <property type="entry name" value="Cation/H_exchanger_TM"/>
</dbReference>
<feature type="transmembrane region" description="Helical" evidence="10">
    <location>
        <begin position="183"/>
        <end position="204"/>
    </location>
</feature>
<evidence type="ECO:0000256" key="4">
    <source>
        <dbReference type="ARBA" id="ARBA00022692"/>
    </source>
</evidence>
<proteinExistence type="predicted"/>
<evidence type="ECO:0000256" key="3">
    <source>
        <dbReference type="ARBA" id="ARBA00022475"/>
    </source>
</evidence>
<dbReference type="InterPro" id="IPR018422">
    <property type="entry name" value="Cation/H_exchanger_CPA1"/>
</dbReference>
<dbReference type="RefSeq" id="WP_338199714.1">
    <property type="nucleotide sequence ID" value="NZ_JAEKNR010000061.1"/>
</dbReference>
<feature type="domain" description="Cation/H+ exchanger transmembrane" evidence="11">
    <location>
        <begin position="15"/>
        <end position="386"/>
    </location>
</feature>
<dbReference type="GO" id="GO:0006814">
    <property type="term" value="P:sodium ion transport"/>
    <property type="evidence" value="ECO:0007669"/>
    <property type="project" value="UniProtKB-KW"/>
</dbReference>
<dbReference type="Gene3D" id="6.10.140.1330">
    <property type="match status" value="1"/>
</dbReference>
<feature type="transmembrane region" description="Helical" evidence="10">
    <location>
        <begin position="335"/>
        <end position="353"/>
    </location>
</feature>
<dbReference type="Pfam" id="PF00999">
    <property type="entry name" value="Na_H_Exchanger"/>
    <property type="match status" value="1"/>
</dbReference>
<dbReference type="AlphaFoldDB" id="A0A934N8D0"/>
<dbReference type="PANTHER" id="PTHR10110:SF86">
    <property type="entry name" value="SODIUM_HYDROGEN EXCHANGER 7"/>
    <property type="match status" value="1"/>
</dbReference>
<accession>A0A934N8D0</accession>
<keyword evidence="6" id="KW-0915">Sodium</keyword>
<evidence type="ECO:0000259" key="11">
    <source>
        <dbReference type="Pfam" id="PF00999"/>
    </source>
</evidence>
<keyword evidence="8 10" id="KW-0472">Membrane</keyword>
<comment type="subcellular location">
    <subcellularLocation>
        <location evidence="1">Cell membrane</location>
        <topology evidence="1">Multi-pass membrane protein</topology>
    </subcellularLocation>
</comment>
<evidence type="ECO:0000256" key="9">
    <source>
        <dbReference type="ARBA" id="ARBA00023201"/>
    </source>
</evidence>
<evidence type="ECO:0000256" key="10">
    <source>
        <dbReference type="SAM" id="Phobius"/>
    </source>
</evidence>
<dbReference type="PANTHER" id="PTHR10110">
    <property type="entry name" value="SODIUM/HYDROGEN EXCHANGER"/>
    <property type="match status" value="1"/>
</dbReference>
<reference evidence="12" key="1">
    <citation type="submission" date="2020-10" db="EMBL/GenBank/DDBJ databases">
        <title>Ca. Dormibacterota MAGs.</title>
        <authorList>
            <person name="Montgomery K."/>
        </authorList>
    </citation>
    <scope>NUCLEOTIDE SEQUENCE [LARGE SCALE GENOMIC DNA]</scope>
    <source>
        <strain evidence="12">SC8812_S17_10</strain>
    </source>
</reference>
<evidence type="ECO:0000313" key="12">
    <source>
        <dbReference type="EMBL" id="MBJ7597469.1"/>
    </source>
</evidence>
<comment type="caution">
    <text evidence="12">The sequence shown here is derived from an EMBL/GenBank/DDBJ whole genome shotgun (WGS) entry which is preliminary data.</text>
</comment>
<keyword evidence="13" id="KW-1185">Reference proteome</keyword>
<evidence type="ECO:0000256" key="7">
    <source>
        <dbReference type="ARBA" id="ARBA00023065"/>
    </source>
</evidence>
<feature type="transmembrane region" description="Helical" evidence="10">
    <location>
        <begin position="82"/>
        <end position="104"/>
    </location>
</feature>
<feature type="transmembrane region" description="Helical" evidence="10">
    <location>
        <begin position="110"/>
        <end position="132"/>
    </location>
</feature>
<feature type="transmembrane region" description="Helical" evidence="10">
    <location>
        <begin position="295"/>
        <end position="323"/>
    </location>
</feature>
<name>A0A934N8D0_9BACT</name>
<keyword evidence="2" id="KW-0813">Transport</keyword>
<feature type="transmembrane region" description="Helical" evidence="10">
    <location>
        <begin position="365"/>
        <end position="390"/>
    </location>
</feature>
<feature type="transmembrane region" description="Helical" evidence="10">
    <location>
        <begin position="234"/>
        <end position="251"/>
    </location>
</feature>
<gene>
    <name evidence="12" type="ORF">JF922_05210</name>
</gene>
<dbReference type="EMBL" id="JAEKNR010000061">
    <property type="protein sequence ID" value="MBJ7597469.1"/>
    <property type="molecule type" value="Genomic_DNA"/>
</dbReference>
<evidence type="ECO:0000256" key="5">
    <source>
        <dbReference type="ARBA" id="ARBA00022989"/>
    </source>
</evidence>
<keyword evidence="9" id="KW-0739">Sodium transport</keyword>
<dbReference type="GO" id="GO:0005886">
    <property type="term" value="C:plasma membrane"/>
    <property type="evidence" value="ECO:0007669"/>
    <property type="project" value="UniProtKB-SubCell"/>
</dbReference>
<keyword evidence="5 10" id="KW-1133">Transmembrane helix</keyword>
<feature type="transmembrane region" description="Helical" evidence="10">
    <location>
        <begin position="49"/>
        <end position="70"/>
    </location>
</feature>
<evidence type="ECO:0000256" key="8">
    <source>
        <dbReference type="ARBA" id="ARBA00023136"/>
    </source>
</evidence>
<organism evidence="12 13">
    <name type="scientific">Candidatus Nephthysia bennettiae</name>
    <dbReference type="NCBI Taxonomy" id="3127016"/>
    <lineage>
        <taxon>Bacteria</taxon>
        <taxon>Bacillati</taxon>
        <taxon>Candidatus Dormiibacterota</taxon>
        <taxon>Candidatus Dormibacteria</taxon>
        <taxon>Candidatus Dormibacterales</taxon>
        <taxon>Candidatus Dormibacteraceae</taxon>
        <taxon>Candidatus Nephthysia</taxon>
    </lineage>
</organism>
<feature type="transmembrane region" description="Helical" evidence="10">
    <location>
        <begin position="263"/>
        <end position="283"/>
    </location>
</feature>
<keyword evidence="4 10" id="KW-0812">Transmembrane</keyword>